<gene>
    <name evidence="3" type="ORF">M3P21_13570</name>
</gene>
<reference evidence="3" key="1">
    <citation type="submission" date="2022-05" db="EMBL/GenBank/DDBJ databases">
        <authorList>
            <person name="Park J.-S."/>
        </authorList>
    </citation>
    <scope>NUCLEOTIDE SEQUENCE</scope>
    <source>
        <strain evidence="3">2012CJ41-6</strain>
    </source>
</reference>
<feature type="domain" description="Response regulatory" evidence="2">
    <location>
        <begin position="2"/>
        <end position="117"/>
    </location>
</feature>
<dbReference type="PROSITE" id="PS50110">
    <property type="entry name" value="RESPONSE_REGULATORY"/>
    <property type="match status" value="1"/>
</dbReference>
<name>A0ABT0Q3W3_9RHOB</name>
<feature type="modified residue" description="4-aspartylphosphate" evidence="1">
    <location>
        <position position="51"/>
    </location>
</feature>
<protein>
    <recommendedName>
        <fullName evidence="2">Response regulatory domain-containing protein</fullName>
    </recommendedName>
</protein>
<evidence type="ECO:0000313" key="3">
    <source>
        <dbReference type="EMBL" id="MCL6284559.1"/>
    </source>
</evidence>
<dbReference type="Gene3D" id="3.40.50.2300">
    <property type="match status" value="1"/>
</dbReference>
<comment type="caution">
    <text evidence="3">The sequence shown here is derived from an EMBL/GenBank/DDBJ whole genome shotgun (WGS) entry which is preliminary data.</text>
</comment>
<dbReference type="SMART" id="SM00448">
    <property type="entry name" value="REC"/>
    <property type="match status" value="1"/>
</dbReference>
<keyword evidence="4" id="KW-1185">Reference proteome</keyword>
<evidence type="ECO:0000259" key="2">
    <source>
        <dbReference type="PROSITE" id="PS50110"/>
    </source>
</evidence>
<dbReference type="InterPro" id="IPR011006">
    <property type="entry name" value="CheY-like_superfamily"/>
</dbReference>
<proteinExistence type="predicted"/>
<sequence length="120" mass="13236">MKVLIVESNPGLGLLWQRHLRRQGAEVTLVPSQESAILALYRDVFDIIVLDLVLEEGSALAVADFASYRRPEARVIFVTNTTFFSDGSVFAHSPNACAFLQSEMPPEDLAAMVEHYAAGR</sequence>
<dbReference type="SUPFAM" id="SSF52172">
    <property type="entry name" value="CheY-like"/>
    <property type="match status" value="1"/>
</dbReference>
<dbReference type="EMBL" id="JAMFMB010000016">
    <property type="protein sequence ID" value="MCL6284559.1"/>
    <property type="molecule type" value="Genomic_DNA"/>
</dbReference>
<evidence type="ECO:0000313" key="4">
    <source>
        <dbReference type="Proteomes" id="UP001203880"/>
    </source>
</evidence>
<dbReference type="InterPro" id="IPR001789">
    <property type="entry name" value="Sig_transdc_resp-reg_receiver"/>
</dbReference>
<dbReference type="Proteomes" id="UP001203880">
    <property type="component" value="Unassembled WGS sequence"/>
</dbReference>
<accession>A0ABT0Q3W3</accession>
<keyword evidence="1" id="KW-0597">Phosphoprotein</keyword>
<evidence type="ECO:0000256" key="1">
    <source>
        <dbReference type="PROSITE-ProRule" id="PRU00169"/>
    </source>
</evidence>
<organism evidence="3 4">
    <name type="scientific">Ruegeria spongiae</name>
    <dbReference type="NCBI Taxonomy" id="2942209"/>
    <lineage>
        <taxon>Bacteria</taxon>
        <taxon>Pseudomonadati</taxon>
        <taxon>Pseudomonadota</taxon>
        <taxon>Alphaproteobacteria</taxon>
        <taxon>Rhodobacterales</taxon>
        <taxon>Roseobacteraceae</taxon>
        <taxon>Ruegeria</taxon>
    </lineage>
</organism>
<dbReference type="RefSeq" id="WP_249710629.1">
    <property type="nucleotide sequence ID" value="NZ_JAMFMB010000016.1"/>
</dbReference>